<sequence length="79" mass="9142">LFELDIDPEEALNKYGDNLSGFVIRKGDDDQVHVTYINAIYDTGNSTEFAHNKREREIAYTKILNISLNCHYNIFAVFK</sequence>
<dbReference type="AlphaFoldDB" id="A0A1C6WVQ1"/>
<dbReference type="Proteomes" id="UP000507536">
    <property type="component" value="Unassembled WGS sequence"/>
</dbReference>
<organism evidence="1">
    <name type="scientific">Plasmodium chabaudi adami</name>
    <dbReference type="NCBI Taxonomy" id="5826"/>
    <lineage>
        <taxon>Eukaryota</taxon>
        <taxon>Sar</taxon>
        <taxon>Alveolata</taxon>
        <taxon>Apicomplexa</taxon>
        <taxon>Aconoidasida</taxon>
        <taxon>Haemosporida</taxon>
        <taxon>Plasmodiidae</taxon>
        <taxon>Plasmodium</taxon>
        <taxon>Plasmodium (Vinckeia)</taxon>
    </lineage>
</organism>
<reference evidence="1" key="1">
    <citation type="submission" date="2016-08" db="EMBL/GenBank/DDBJ databases">
        <authorList>
            <consortium name="Pathogen Informatics"/>
        </authorList>
    </citation>
    <scope>NUCLEOTIDE SEQUENCE</scope>
    <source>
        <strain evidence="1">DS</strain>
    </source>
</reference>
<proteinExistence type="predicted"/>
<gene>
    <name evidence="1" type="ORF">PCHDS_000555400</name>
</gene>
<evidence type="ECO:0000313" key="1">
    <source>
        <dbReference type="EMBL" id="SCL93566.1"/>
    </source>
</evidence>
<accession>A0A1C6WVQ1</accession>
<name>A0A1C6WVQ1_PLACE</name>
<protein>
    <submittedName>
        <fullName evidence="1">Uncharacterized protein</fullName>
    </submittedName>
</protein>
<dbReference type="EMBL" id="FMIN01000471">
    <property type="protein sequence ID" value="SCL93566.1"/>
    <property type="molecule type" value="Genomic_DNA"/>
</dbReference>
<feature type="non-terminal residue" evidence="1">
    <location>
        <position position="1"/>
    </location>
</feature>